<evidence type="ECO:0000259" key="1">
    <source>
        <dbReference type="PROSITE" id="PS51186"/>
    </source>
</evidence>
<name>A0A165Z4U2_9HYPH</name>
<dbReference type="OrthoDB" id="20916at2"/>
<dbReference type="Pfam" id="PF00583">
    <property type="entry name" value="Acetyltransf_1"/>
    <property type="match status" value="1"/>
</dbReference>
<dbReference type="CDD" id="cd04301">
    <property type="entry name" value="NAT_SF"/>
    <property type="match status" value="1"/>
</dbReference>
<feature type="domain" description="N-acetyltransferase" evidence="1">
    <location>
        <begin position="6"/>
        <end position="143"/>
    </location>
</feature>
<keyword evidence="3" id="KW-1185">Reference proteome</keyword>
<sequence>MTPQNARIPMMGEDGLLTMLEWAAREGWNPGVDDAAPYFAADPKGYLGCYLDNQLVSMVSAVKYSPSFGFLGFYITHPKFRKQGYGSLVWREAMRLLEGHTVGLDGVLELQENYEKSGFKLVHKNMRYSGMPNVNIPMDQRLSIIGNGIIPSLVKYDSNYFPTERADFLNRWLEPMNPMRWGLYLIEEGVIQGYGVIRAAIDGYRIGPLFAETPRGADLLFRGLAGSVKGEMVSIDLPLPNEDAVELAERYDLSPVSSTARMYKGQDPNLPLKNIYSFASYELG</sequence>
<dbReference type="RefSeq" id="WP_068005281.1">
    <property type="nucleotide sequence ID" value="NZ_FOFM01000002.1"/>
</dbReference>
<protein>
    <submittedName>
        <fullName evidence="2">Acetyltransferase (GNAT) family protein</fullName>
    </submittedName>
</protein>
<dbReference type="AlphaFoldDB" id="A0A165Z4U2"/>
<evidence type="ECO:0000313" key="3">
    <source>
        <dbReference type="Proteomes" id="UP000076577"/>
    </source>
</evidence>
<proteinExistence type="predicted"/>
<dbReference type="Pfam" id="PF18014">
    <property type="entry name" value="Acetyltransf_18"/>
    <property type="match status" value="1"/>
</dbReference>
<dbReference type="Gene3D" id="3.40.630.30">
    <property type="match status" value="1"/>
</dbReference>
<dbReference type="InterPro" id="IPR041496">
    <property type="entry name" value="YitH/HolE_GNAT"/>
</dbReference>
<dbReference type="InterPro" id="IPR052729">
    <property type="entry name" value="Acyl/Acetyltrans_Enzymes"/>
</dbReference>
<keyword evidence="2" id="KW-0808">Transferase</keyword>
<dbReference type="PANTHER" id="PTHR47237">
    <property type="entry name" value="SLL0310 PROTEIN"/>
    <property type="match status" value="1"/>
</dbReference>
<dbReference type="PATRIC" id="fig|989403.3.peg.1911"/>
<comment type="caution">
    <text evidence="2">The sequence shown here is derived from an EMBL/GenBank/DDBJ whole genome shotgun (WGS) entry which is preliminary data.</text>
</comment>
<dbReference type="STRING" id="989403.SAMN05421798_102349"/>
<dbReference type="SUPFAM" id="SSF55729">
    <property type="entry name" value="Acyl-CoA N-acyltransferases (Nat)"/>
    <property type="match status" value="1"/>
</dbReference>
<dbReference type="Gene3D" id="3.40.630.90">
    <property type="match status" value="1"/>
</dbReference>
<dbReference type="InterPro" id="IPR016181">
    <property type="entry name" value="Acyl_CoA_acyltransferase"/>
</dbReference>
<gene>
    <name evidence="2" type="ORF">PsAD2_01788</name>
</gene>
<dbReference type="Proteomes" id="UP000076577">
    <property type="component" value="Unassembled WGS sequence"/>
</dbReference>
<reference evidence="2 3" key="1">
    <citation type="journal article" date="2016" name="Front. Microbiol.">
        <title>Comparative Genomic Analysis Reveals a Diverse Repertoire of Genes Involved in Prokaryote-Eukaryote Interactions within the Pseudovibrio Genus.</title>
        <authorList>
            <person name="Romano S."/>
            <person name="Fernandez-Guerra A."/>
            <person name="Reen F.J."/>
            <person name="Glockner F.O."/>
            <person name="Crowley S.P."/>
            <person name="O'Sullivan O."/>
            <person name="Cotter P.D."/>
            <person name="Adams C."/>
            <person name="Dobson A.D."/>
            <person name="O'Gara F."/>
        </authorList>
    </citation>
    <scope>NUCLEOTIDE SEQUENCE [LARGE SCALE GENOMIC DNA]</scope>
    <source>
        <strain evidence="2 3">Ad2</strain>
    </source>
</reference>
<accession>A0A165Z4U2</accession>
<dbReference type="PROSITE" id="PS51186">
    <property type="entry name" value="GNAT"/>
    <property type="match status" value="1"/>
</dbReference>
<dbReference type="GO" id="GO:0016747">
    <property type="term" value="F:acyltransferase activity, transferring groups other than amino-acyl groups"/>
    <property type="evidence" value="ECO:0007669"/>
    <property type="project" value="InterPro"/>
</dbReference>
<organism evidence="2 3">
    <name type="scientific">Pseudovibrio axinellae</name>
    <dbReference type="NCBI Taxonomy" id="989403"/>
    <lineage>
        <taxon>Bacteria</taxon>
        <taxon>Pseudomonadati</taxon>
        <taxon>Pseudomonadota</taxon>
        <taxon>Alphaproteobacteria</taxon>
        <taxon>Hyphomicrobiales</taxon>
        <taxon>Stappiaceae</taxon>
        <taxon>Pseudovibrio</taxon>
    </lineage>
</organism>
<dbReference type="PANTHER" id="PTHR47237:SF1">
    <property type="entry name" value="SLL0310 PROTEIN"/>
    <property type="match status" value="1"/>
</dbReference>
<evidence type="ECO:0000313" key="2">
    <source>
        <dbReference type="EMBL" id="KZL19510.1"/>
    </source>
</evidence>
<dbReference type="InterPro" id="IPR000182">
    <property type="entry name" value="GNAT_dom"/>
</dbReference>
<dbReference type="EMBL" id="LMCB01000013">
    <property type="protein sequence ID" value="KZL19510.1"/>
    <property type="molecule type" value="Genomic_DNA"/>
</dbReference>